<gene>
    <name evidence="1" type="ORF">Gaeavirus39_5</name>
</gene>
<protein>
    <submittedName>
        <fullName evidence="1">Uncharacterized protein</fullName>
    </submittedName>
</protein>
<accession>A0A3G5A3F3</accession>
<evidence type="ECO:0000313" key="1">
    <source>
        <dbReference type="EMBL" id="AYV80363.1"/>
    </source>
</evidence>
<proteinExistence type="predicted"/>
<reference evidence="1" key="1">
    <citation type="submission" date="2018-10" db="EMBL/GenBank/DDBJ databases">
        <title>Hidden diversity of soil giant viruses.</title>
        <authorList>
            <person name="Schulz F."/>
            <person name="Alteio L."/>
            <person name="Goudeau D."/>
            <person name="Ryan E.M."/>
            <person name="Malmstrom R.R."/>
            <person name="Blanchard J."/>
            <person name="Woyke T."/>
        </authorList>
    </citation>
    <scope>NUCLEOTIDE SEQUENCE</scope>
    <source>
        <strain evidence="1">GAV1</strain>
    </source>
</reference>
<dbReference type="EMBL" id="MK072237">
    <property type="protein sequence ID" value="AYV80363.1"/>
    <property type="molecule type" value="Genomic_DNA"/>
</dbReference>
<name>A0A3G5A3F3_9VIRU</name>
<organism evidence="1">
    <name type="scientific">Gaeavirus sp</name>
    <dbReference type="NCBI Taxonomy" id="2487767"/>
    <lineage>
        <taxon>Viruses</taxon>
        <taxon>Varidnaviria</taxon>
        <taxon>Bamfordvirae</taxon>
        <taxon>Nucleocytoviricota</taxon>
        <taxon>Megaviricetes</taxon>
        <taxon>Imitervirales</taxon>
        <taxon>Mimiviridae</taxon>
        <taxon>Klosneuvirinae</taxon>
    </lineage>
</organism>
<sequence length="156" mass="18509">MKIVGIDADYTQIRNVINALYKMRLKWYWPPQIQILLNEICDLHSRCIMNTYLDEFMKKHKKTFIDNIYNYDDKVLILILDRDIVFPEGTTHLNIITYRTGNLDCLPISLEYLSIGHLNKELLNLPMSLHLIKVRWSYDGSKEIKLPYGCELQIFI</sequence>